<dbReference type="InterPro" id="IPR050281">
    <property type="entry name" value="Flavin_monoamine_oxidase"/>
</dbReference>
<comment type="catalytic activity">
    <reaction evidence="8">
        <text>L-tryptophan + O2 = indole-3-acetamide + CO2 + H2O</text>
        <dbReference type="Rhea" id="RHEA:16165"/>
        <dbReference type="ChEBI" id="CHEBI:15377"/>
        <dbReference type="ChEBI" id="CHEBI:15379"/>
        <dbReference type="ChEBI" id="CHEBI:16031"/>
        <dbReference type="ChEBI" id="CHEBI:16526"/>
        <dbReference type="ChEBI" id="CHEBI:57912"/>
        <dbReference type="EC" id="1.13.12.3"/>
    </reaction>
</comment>
<evidence type="ECO:0000256" key="5">
    <source>
        <dbReference type="ARBA" id="ARBA00017871"/>
    </source>
</evidence>
<keyword evidence="12" id="KW-1185">Reference proteome</keyword>
<dbReference type="OrthoDB" id="56323at2"/>
<evidence type="ECO:0000256" key="4">
    <source>
        <dbReference type="ARBA" id="ARBA00012535"/>
    </source>
</evidence>
<evidence type="ECO:0000256" key="6">
    <source>
        <dbReference type="ARBA" id="ARBA00023002"/>
    </source>
</evidence>
<evidence type="ECO:0000259" key="10">
    <source>
        <dbReference type="Pfam" id="PF01593"/>
    </source>
</evidence>
<evidence type="ECO:0000256" key="2">
    <source>
        <dbReference type="ARBA" id="ARBA00004814"/>
    </source>
</evidence>
<comment type="pathway">
    <text evidence="2">Plant hormone metabolism; auxin biosynthesis.</text>
</comment>
<feature type="binding site" evidence="9">
    <location>
        <position position="203"/>
    </location>
    <ligand>
        <name>FAD</name>
        <dbReference type="ChEBI" id="CHEBI:57692"/>
    </ligand>
</feature>
<dbReference type="InterPro" id="IPR002937">
    <property type="entry name" value="Amino_oxidase"/>
</dbReference>
<dbReference type="InterPro" id="IPR036188">
    <property type="entry name" value="FAD/NAD-bd_sf"/>
</dbReference>
<dbReference type="AlphaFoldDB" id="A0A2M9BSY9"/>
<protein>
    <recommendedName>
        <fullName evidence="5">Tryptophan 2-monooxygenase</fullName>
        <ecNumber evidence="4">1.13.12.3</ecNumber>
    </recommendedName>
</protein>
<comment type="cofactor">
    <cofactor evidence="1">
        <name>FAD</name>
        <dbReference type="ChEBI" id="CHEBI:57692"/>
    </cofactor>
</comment>
<dbReference type="EC" id="1.13.12.3" evidence="4"/>
<reference evidence="11 12" key="1">
    <citation type="submission" date="2017-11" db="EMBL/GenBank/DDBJ databases">
        <title>Genomic Encyclopedia of Archaeal and Bacterial Type Strains, Phase II (KMG-II): From Individual Species to Whole Genera.</title>
        <authorList>
            <person name="Goeker M."/>
        </authorList>
    </citation>
    <scope>NUCLEOTIDE SEQUENCE [LARGE SCALE GENOMIC DNA]</scope>
    <source>
        <strain evidence="11 12">DSM 11115</strain>
    </source>
</reference>
<dbReference type="EMBL" id="PGFA01000001">
    <property type="protein sequence ID" value="PJJ61047.1"/>
    <property type="molecule type" value="Genomic_DNA"/>
</dbReference>
<feature type="binding site" evidence="9">
    <location>
        <begin position="33"/>
        <end position="34"/>
    </location>
    <ligand>
        <name>FAD</name>
        <dbReference type="ChEBI" id="CHEBI:57692"/>
    </ligand>
</feature>
<organism evidence="11 12">
    <name type="scientific">Hymenobacter chitinivorans DSM 11115</name>
    <dbReference type="NCBI Taxonomy" id="1121954"/>
    <lineage>
        <taxon>Bacteria</taxon>
        <taxon>Pseudomonadati</taxon>
        <taxon>Bacteroidota</taxon>
        <taxon>Cytophagia</taxon>
        <taxon>Cytophagales</taxon>
        <taxon>Hymenobacteraceae</taxon>
        <taxon>Hymenobacter</taxon>
    </lineage>
</organism>
<evidence type="ECO:0000256" key="3">
    <source>
        <dbReference type="ARBA" id="ARBA00005833"/>
    </source>
</evidence>
<dbReference type="GO" id="GO:0009851">
    <property type="term" value="P:auxin biosynthetic process"/>
    <property type="evidence" value="ECO:0007669"/>
    <property type="project" value="UniProtKB-KW"/>
</dbReference>
<dbReference type="Pfam" id="PF01593">
    <property type="entry name" value="Amino_oxidase"/>
    <property type="match status" value="1"/>
</dbReference>
<accession>A0A2M9BSY9</accession>
<sequence length="435" mass="46236">MIEPDIIIIGAGAAGLLAARELAQAGRRVLVLEARSRLGGRIHTFTGGGFSGLTEAGAEFLHGPVPLTRELLAATGTACHDTEGTTYEVHQGRVSVAESFLEDMPQLLEKLDALPHDLPLADFLTQYFSGDEYRALRATITGFAEGYDAADARRASSFALREEWAGGGAEDSPRPEGGYGPLLDHLAGEAQAAGAVIQLNTVVEHIRWQRSRVSIGCNGNRRYEAPRVLITLPLGVLQAASEEPGHVAFAPELPAQRQAVAELGFGPVIKVMLEFQTAFWEQESGEVRHALPGLGFLFSDAAVPTWWSQQPSSRPLLTGWLAGPAADQLRAAPDEQVLALSLTALAYLLGTSPDFLRTQLVAQRVVNWGADPFARGAYAYATVGSAAARQLLAAPVEDTLFFAGEGLYAGPAMGTVEAALHSGQQVARQLLQALA</sequence>
<proteinExistence type="inferred from homology"/>
<dbReference type="PANTHER" id="PTHR10742">
    <property type="entry name" value="FLAVIN MONOAMINE OXIDASE"/>
    <property type="match status" value="1"/>
</dbReference>
<gene>
    <name evidence="11" type="ORF">CLV45_2484</name>
</gene>
<comment type="caution">
    <text evidence="11">The sequence shown here is derived from an EMBL/GenBank/DDBJ whole genome shotgun (WGS) entry which is preliminary data.</text>
</comment>
<dbReference type="Proteomes" id="UP000228535">
    <property type="component" value="Unassembled WGS sequence"/>
</dbReference>
<evidence type="ECO:0000256" key="9">
    <source>
        <dbReference type="PIRSR" id="PIRSR601613-1"/>
    </source>
</evidence>
<evidence type="ECO:0000256" key="7">
    <source>
        <dbReference type="ARBA" id="ARBA00023070"/>
    </source>
</evidence>
<evidence type="ECO:0000256" key="8">
    <source>
        <dbReference type="ARBA" id="ARBA00047321"/>
    </source>
</evidence>
<dbReference type="PANTHER" id="PTHR10742:SF410">
    <property type="entry name" value="LYSINE-SPECIFIC HISTONE DEMETHYLASE 2"/>
    <property type="match status" value="1"/>
</dbReference>
<evidence type="ECO:0000313" key="11">
    <source>
        <dbReference type="EMBL" id="PJJ61047.1"/>
    </source>
</evidence>
<dbReference type="InterPro" id="IPR001613">
    <property type="entry name" value="Flavin_amine_oxidase"/>
</dbReference>
<dbReference type="SUPFAM" id="SSF51905">
    <property type="entry name" value="FAD/NAD(P)-binding domain"/>
    <property type="match status" value="1"/>
</dbReference>
<comment type="similarity">
    <text evidence="3">Belongs to the tryptophan 2-monooxygenase family.</text>
</comment>
<dbReference type="RefSeq" id="WP_100336667.1">
    <property type="nucleotide sequence ID" value="NZ_PGFA01000001.1"/>
</dbReference>
<dbReference type="SUPFAM" id="SSF54373">
    <property type="entry name" value="FAD-linked reductases, C-terminal domain"/>
    <property type="match status" value="1"/>
</dbReference>
<evidence type="ECO:0000313" key="12">
    <source>
        <dbReference type="Proteomes" id="UP000228535"/>
    </source>
</evidence>
<keyword evidence="6" id="KW-0560">Oxidoreductase</keyword>
<feature type="domain" description="Amine oxidase" evidence="10">
    <location>
        <begin position="14"/>
        <end position="431"/>
    </location>
</feature>
<dbReference type="PRINTS" id="PR00757">
    <property type="entry name" value="AMINEOXDASEF"/>
</dbReference>
<keyword evidence="7" id="KW-0073">Auxin biosynthesis</keyword>
<evidence type="ECO:0000256" key="1">
    <source>
        <dbReference type="ARBA" id="ARBA00001974"/>
    </source>
</evidence>
<name>A0A2M9BSY9_9BACT</name>
<dbReference type="Gene3D" id="3.50.50.60">
    <property type="entry name" value="FAD/NAD(P)-binding domain"/>
    <property type="match status" value="1"/>
</dbReference>
<dbReference type="GO" id="GO:0050361">
    <property type="term" value="F:tryptophan 2-monooxygenase activity"/>
    <property type="evidence" value="ECO:0007669"/>
    <property type="project" value="UniProtKB-EC"/>
</dbReference>